<dbReference type="Proteomes" id="UP000326112">
    <property type="component" value="Unassembled WGS sequence"/>
</dbReference>
<dbReference type="Pfam" id="PF00550">
    <property type="entry name" value="PP-binding"/>
    <property type="match status" value="1"/>
</dbReference>
<evidence type="ECO:0000313" key="3">
    <source>
        <dbReference type="Proteomes" id="UP000326112"/>
    </source>
</evidence>
<sequence>MGAAAEWRRVVVVDQHVLLSRSGFAELLQAQSVSVLWMTAGLFHQYAEGLLPVFAQLRYLIVGGDVLDPSVIVRVLKEGAPQHLLNGYGPTEATTFSTTHRITRADEGSIPIGRPVGNSRAYVLDNHQQPVPVGVTGELYVGGQGVALGYLNRAELTAQTFLSDPFSGGGLMYRTGDLVAWRADGTLQYQGRNDQQVKIRGFRIELGEIETRLAGCPGVKDAVVLARQDAPGHKRLVAYFTEREALDIEVLRTRLQGQLPEYMVPSAYVRLDSLPLTNNGKVDRKALPVPDHEALLSRVYEAPQGPVEVALAQLWSQVLKVEQVGRHDHFFELGGHSLLAVSLVEQMRKQGLDADLRVLLAQPTLAGMAAAVGKVEHLEVPQSSVPTLERKRRI</sequence>
<dbReference type="Gene3D" id="3.30.300.30">
    <property type="match status" value="1"/>
</dbReference>
<accession>A0A5N7KSM3</accession>
<reference evidence="2 3" key="1">
    <citation type="journal article" date="2020" name="Int. J. Syst. Evol. Microbiol.">
        <title>Pseudomonas kitaguniensis sp. nov., a pathogen causing bacterial rot of Welsh onion in Japan.</title>
        <authorList>
            <person name="Sawada H."/>
            <person name="Fujikawa T."/>
            <person name="Nishiwaki Y."/>
            <person name="Horita H."/>
        </authorList>
    </citation>
    <scope>NUCLEOTIDE SEQUENCE [LARGE SCALE GENOMIC DNA]</scope>
    <source>
        <strain evidence="2 3">MAFF 212408</strain>
    </source>
</reference>
<dbReference type="Pfam" id="PF00501">
    <property type="entry name" value="AMP-binding"/>
    <property type="match status" value="1"/>
</dbReference>
<evidence type="ECO:0000313" key="2">
    <source>
        <dbReference type="EMBL" id="MPR05164.1"/>
    </source>
</evidence>
<dbReference type="InterPro" id="IPR036736">
    <property type="entry name" value="ACP-like_sf"/>
</dbReference>
<dbReference type="Pfam" id="PF13193">
    <property type="entry name" value="AMP-binding_C"/>
    <property type="match status" value="1"/>
</dbReference>
<evidence type="ECO:0000259" key="1">
    <source>
        <dbReference type="PROSITE" id="PS50075"/>
    </source>
</evidence>
<dbReference type="Gene3D" id="1.10.1200.10">
    <property type="entry name" value="ACP-like"/>
    <property type="match status" value="1"/>
</dbReference>
<dbReference type="PROSITE" id="PS50075">
    <property type="entry name" value="CARRIER"/>
    <property type="match status" value="1"/>
</dbReference>
<organism evidence="2 3">
    <name type="scientific">Pseudomonas kitaguniensis</name>
    <dbReference type="NCBI Taxonomy" id="2607908"/>
    <lineage>
        <taxon>Bacteria</taxon>
        <taxon>Pseudomonadati</taxon>
        <taxon>Pseudomonadota</taxon>
        <taxon>Gammaproteobacteria</taxon>
        <taxon>Pseudomonadales</taxon>
        <taxon>Pseudomonadaceae</taxon>
        <taxon>Pseudomonas</taxon>
    </lineage>
</organism>
<dbReference type="Gene3D" id="2.30.38.10">
    <property type="entry name" value="Luciferase, Domain 3"/>
    <property type="match status" value="1"/>
</dbReference>
<keyword evidence="3" id="KW-1185">Reference proteome</keyword>
<comment type="caution">
    <text evidence="2">The sequence shown here is derived from an EMBL/GenBank/DDBJ whole genome shotgun (WGS) entry which is preliminary data.</text>
</comment>
<name>A0A5N7KSM3_9PSED</name>
<dbReference type="Gene3D" id="3.40.50.980">
    <property type="match status" value="1"/>
</dbReference>
<dbReference type="InterPro" id="IPR009081">
    <property type="entry name" value="PP-bd_ACP"/>
</dbReference>
<gene>
    <name evidence="2" type="ORF">F0169_25685</name>
</gene>
<dbReference type="InterPro" id="IPR000873">
    <property type="entry name" value="AMP-dep_synth/lig_dom"/>
</dbReference>
<feature type="domain" description="Carrier" evidence="1">
    <location>
        <begin position="302"/>
        <end position="376"/>
    </location>
</feature>
<protein>
    <submittedName>
        <fullName evidence="2">Non-ribosomal peptide synthetase</fullName>
    </submittedName>
</protein>
<dbReference type="InterPro" id="IPR025110">
    <property type="entry name" value="AMP-bd_C"/>
</dbReference>
<dbReference type="InterPro" id="IPR045851">
    <property type="entry name" value="AMP-bd_C_sf"/>
</dbReference>
<reference evidence="2 3" key="2">
    <citation type="journal article" date="2023" name="Plant Pathol.">
        <title>Dismantling and reorganizing Pseudomonas marginalis sensu#lato.</title>
        <authorList>
            <person name="Sawada H."/>
            <person name="Fujikawa T."/>
            <person name="Satou M."/>
        </authorList>
    </citation>
    <scope>NUCLEOTIDE SEQUENCE [LARGE SCALE GENOMIC DNA]</scope>
    <source>
        <strain evidence="2 3">MAFF 212408</strain>
    </source>
</reference>
<dbReference type="PANTHER" id="PTHR45527:SF1">
    <property type="entry name" value="FATTY ACID SYNTHASE"/>
    <property type="match status" value="1"/>
</dbReference>
<dbReference type="EMBL" id="VUAZ01000188">
    <property type="protein sequence ID" value="MPR05164.1"/>
    <property type="molecule type" value="Genomic_DNA"/>
</dbReference>
<dbReference type="PANTHER" id="PTHR45527">
    <property type="entry name" value="NONRIBOSOMAL PEPTIDE SYNTHETASE"/>
    <property type="match status" value="1"/>
</dbReference>
<dbReference type="SUPFAM" id="SSF47336">
    <property type="entry name" value="ACP-like"/>
    <property type="match status" value="1"/>
</dbReference>
<proteinExistence type="predicted"/>
<dbReference type="SUPFAM" id="SSF56801">
    <property type="entry name" value="Acetyl-CoA synthetase-like"/>
    <property type="match status" value="1"/>
</dbReference>